<dbReference type="InterPro" id="IPR011990">
    <property type="entry name" value="TPR-like_helical_dom_sf"/>
</dbReference>
<dbReference type="Proteomes" id="UP000694867">
    <property type="component" value="Unplaced"/>
</dbReference>
<proteinExistence type="predicted"/>
<organism evidence="2 3">
    <name type="scientific">Galendromus occidentalis</name>
    <name type="common">western predatory mite</name>
    <dbReference type="NCBI Taxonomy" id="34638"/>
    <lineage>
        <taxon>Eukaryota</taxon>
        <taxon>Metazoa</taxon>
        <taxon>Ecdysozoa</taxon>
        <taxon>Arthropoda</taxon>
        <taxon>Chelicerata</taxon>
        <taxon>Arachnida</taxon>
        <taxon>Acari</taxon>
        <taxon>Parasitiformes</taxon>
        <taxon>Mesostigmata</taxon>
        <taxon>Gamasina</taxon>
        <taxon>Phytoseioidea</taxon>
        <taxon>Phytoseiidae</taxon>
        <taxon>Typhlodrominae</taxon>
        <taxon>Galendromus</taxon>
    </lineage>
</organism>
<evidence type="ECO:0000313" key="2">
    <source>
        <dbReference type="Proteomes" id="UP000694867"/>
    </source>
</evidence>
<name>A0AAJ6QSX1_9ACAR</name>
<dbReference type="Pfam" id="PF14559">
    <property type="entry name" value="TPR_19"/>
    <property type="match status" value="1"/>
</dbReference>
<dbReference type="SUPFAM" id="SSF48452">
    <property type="entry name" value="TPR-like"/>
    <property type="match status" value="1"/>
</dbReference>
<dbReference type="GeneID" id="100906555"/>
<keyword evidence="2" id="KW-1185">Reference proteome</keyword>
<dbReference type="RefSeq" id="XP_003742882.1">
    <property type="nucleotide sequence ID" value="XM_003742834.1"/>
</dbReference>
<dbReference type="AlphaFoldDB" id="A0AAJ6QSX1"/>
<feature type="region of interest" description="Disordered" evidence="1">
    <location>
        <begin position="312"/>
        <end position="337"/>
    </location>
</feature>
<evidence type="ECO:0000313" key="3">
    <source>
        <dbReference type="RefSeq" id="XP_003742882.1"/>
    </source>
</evidence>
<dbReference type="CDD" id="cd24142">
    <property type="entry name" value="ACL4-like"/>
    <property type="match status" value="1"/>
</dbReference>
<evidence type="ECO:0000256" key="1">
    <source>
        <dbReference type="SAM" id="MobiDB-lite"/>
    </source>
</evidence>
<protein>
    <submittedName>
        <fullName evidence="3">Probable assembly chaperone of rpl4</fullName>
    </submittedName>
</protein>
<reference evidence="3" key="1">
    <citation type="submission" date="2025-08" db="UniProtKB">
        <authorList>
            <consortium name="RefSeq"/>
        </authorList>
    </citation>
    <scope>IDENTIFICATION</scope>
</reference>
<feature type="compositionally biased region" description="Acidic residues" evidence="1">
    <location>
        <begin position="316"/>
        <end position="337"/>
    </location>
</feature>
<accession>A0AAJ6QSX1</accession>
<sequence length="337" mass="38522">MGKFRKKKVEKSAKDLIAKAESCLEEGNFNGALKHFTASLRKEPSAEVMFSLAGCLLELDRPQEAKRHLKRSCELAPDSQPDKWLSLAELEEGKESLRCLRKAIEILERELQQPVAMEEEDKENPEKSTLRKLSNVHVCVSELYTTDLCDEPEAEEMVVSSIRTAIERDSQNPEAFQAKAAYHVIKEEFDMAKQEMKRSLDLWLPQFERLVEGAEELADQIPPFNSRLTGTKLLLELEMYDEAINVLDCLVLEDEECVDVWYLLGWTNFLKGADYLGNAKFYLEKAKKVADKYECDDEKMVAHIDELLGELQEVKADEDDGDEDGDETEEDSDIEDN</sequence>
<dbReference type="Gene3D" id="1.25.40.10">
    <property type="entry name" value="Tetratricopeptide repeat domain"/>
    <property type="match status" value="2"/>
</dbReference>
<gene>
    <name evidence="3" type="primary">LOC100906555</name>
</gene>
<dbReference type="KEGG" id="goe:100906555"/>